<evidence type="ECO:0000313" key="3">
    <source>
        <dbReference type="Proteomes" id="UP000249091"/>
    </source>
</evidence>
<gene>
    <name evidence="2" type="ORF">NCTC10994_01147</name>
</gene>
<dbReference type="PROSITE" id="PS51257">
    <property type="entry name" value="PROKAR_LIPOPROTEIN"/>
    <property type="match status" value="1"/>
</dbReference>
<dbReference type="EMBL" id="LS483468">
    <property type="protein sequence ID" value="SQI29614.1"/>
    <property type="molecule type" value="Genomic_DNA"/>
</dbReference>
<keyword evidence="2" id="KW-0449">Lipoprotein</keyword>
<evidence type="ECO:0000256" key="1">
    <source>
        <dbReference type="SAM" id="SignalP"/>
    </source>
</evidence>
<dbReference type="AlphaFoldDB" id="A0A2X4WZL0"/>
<reference evidence="2 3" key="1">
    <citation type="submission" date="2018-06" db="EMBL/GenBank/DDBJ databases">
        <authorList>
            <consortium name="Pathogen Informatics"/>
            <person name="Doyle S."/>
        </authorList>
    </citation>
    <scope>NUCLEOTIDE SEQUENCE [LARGE SCALE GENOMIC DNA]</scope>
    <source>
        <strain evidence="2 3">NCTC10994</strain>
    </source>
</reference>
<dbReference type="STRING" id="1219011.GCA_001895045_00865"/>
<accession>A0A2X4WZL0</accession>
<evidence type="ECO:0000313" key="2">
    <source>
        <dbReference type="EMBL" id="SQI29614.1"/>
    </source>
</evidence>
<keyword evidence="1" id="KW-0732">Signal</keyword>
<organism evidence="2 3">
    <name type="scientific">Rhodococcus coprophilus</name>
    <dbReference type="NCBI Taxonomy" id="38310"/>
    <lineage>
        <taxon>Bacteria</taxon>
        <taxon>Bacillati</taxon>
        <taxon>Actinomycetota</taxon>
        <taxon>Actinomycetes</taxon>
        <taxon>Mycobacteriales</taxon>
        <taxon>Nocardiaceae</taxon>
        <taxon>Rhodococcus</taxon>
    </lineage>
</organism>
<keyword evidence="3" id="KW-1185">Reference proteome</keyword>
<dbReference type="RefSeq" id="WP_072698755.1">
    <property type="nucleotide sequence ID" value="NZ_JAFBBL010000001.1"/>
</dbReference>
<dbReference type="SUPFAM" id="SSF55486">
    <property type="entry name" value="Metalloproteases ('zincins'), catalytic domain"/>
    <property type="match status" value="1"/>
</dbReference>
<name>A0A2X4WZL0_9NOCA</name>
<sequence>MRRTRRFERVAVPVMAVVLLAGCAQQVGGTAVSIYDNPFTVAGLPVTNGYSGPRVGVLDADVVVENTDGGPVDVLAGNAIGDIEDYWREEFRSIAKGSFEPVSTIMSWDPSERRGPRFCGEPTFDFVNAAYCSPGDVIGWDRSYLMPQLIDDFGPMAAVMVLAHEYGHAIQYSAGLIADDDPGIVFEQQADCFAGAFMRHVAEGRAAHFELDTSDGLNNVLASMLLFRDTDPNDPDSIHGSAFERVTAVQIGFTDGAGACAQIDAAEIETRRADLPQYFDGSDDGELAVTAESVDLIFHSFDRVFELANPPRLDLSGADLDCADAAATSPVSYCPATNTVGVDLEELAERGTPTTAGNDEFDADVRGDYNAYVLVASRYALAVQHSNGQSLTDPRTALRAACLSGVISAALSPMSALAAELEPDAEMVWLSPGDLDEAVSGLLTDGLAASDVNGTTVPSGFSRVDAFRTGVLGGEAACNGRYR</sequence>
<protein>
    <submittedName>
        <fullName evidence="2">Lipoprotein</fullName>
    </submittedName>
</protein>
<dbReference type="Proteomes" id="UP000249091">
    <property type="component" value="Chromosome 1"/>
</dbReference>
<dbReference type="KEGG" id="rcr:NCTC10994_01147"/>
<feature type="chain" id="PRO_5016143588" evidence="1">
    <location>
        <begin position="27"/>
        <end position="483"/>
    </location>
</feature>
<feature type="signal peptide" evidence="1">
    <location>
        <begin position="1"/>
        <end position="26"/>
    </location>
</feature>
<proteinExistence type="predicted"/>